<dbReference type="AlphaFoldDB" id="A0A7W8M965"/>
<dbReference type="SUPFAM" id="SSF53850">
    <property type="entry name" value="Periplasmic binding protein-like II"/>
    <property type="match status" value="1"/>
</dbReference>
<evidence type="ECO:0000256" key="2">
    <source>
        <dbReference type="SAM" id="SignalP"/>
    </source>
</evidence>
<name>A0A7W8M965_9BURK</name>
<dbReference type="Proteomes" id="UP000532440">
    <property type="component" value="Unassembled WGS sequence"/>
</dbReference>
<dbReference type="Gene3D" id="3.40.190.150">
    <property type="entry name" value="Bordetella uptake gene, domain 1"/>
    <property type="match status" value="1"/>
</dbReference>
<dbReference type="PANTHER" id="PTHR42928:SF5">
    <property type="entry name" value="BLR1237 PROTEIN"/>
    <property type="match status" value="1"/>
</dbReference>
<reference evidence="3 4" key="1">
    <citation type="submission" date="2020-08" db="EMBL/GenBank/DDBJ databases">
        <title>Genomic Encyclopedia of Type Strains, Phase IV (KMG-IV): sequencing the most valuable type-strain genomes for metagenomic binning, comparative biology and taxonomic classification.</title>
        <authorList>
            <person name="Goeker M."/>
        </authorList>
    </citation>
    <scope>NUCLEOTIDE SEQUENCE [LARGE SCALE GENOMIC DNA]</scope>
    <source>
        <strain evidence="3 4">DSM 29781</strain>
    </source>
</reference>
<dbReference type="EMBL" id="JACHGB010000003">
    <property type="protein sequence ID" value="MBB5271739.1"/>
    <property type="molecule type" value="Genomic_DNA"/>
</dbReference>
<gene>
    <name evidence="3" type="ORF">HNQ70_001749</name>
</gene>
<feature type="chain" id="PRO_5030560174" evidence="2">
    <location>
        <begin position="27"/>
        <end position="328"/>
    </location>
</feature>
<organism evidence="3 4">
    <name type="scientific">Quisquiliibacterium transsilvanicum</name>
    <dbReference type="NCBI Taxonomy" id="1549638"/>
    <lineage>
        <taxon>Bacteria</taxon>
        <taxon>Pseudomonadati</taxon>
        <taxon>Pseudomonadota</taxon>
        <taxon>Betaproteobacteria</taxon>
        <taxon>Burkholderiales</taxon>
        <taxon>Burkholderiaceae</taxon>
        <taxon>Quisquiliibacterium</taxon>
    </lineage>
</organism>
<dbReference type="CDD" id="cd13578">
    <property type="entry name" value="PBP2_Bug27"/>
    <property type="match status" value="1"/>
</dbReference>
<evidence type="ECO:0000256" key="1">
    <source>
        <dbReference type="ARBA" id="ARBA00006987"/>
    </source>
</evidence>
<dbReference type="InterPro" id="IPR005064">
    <property type="entry name" value="BUG"/>
</dbReference>
<feature type="signal peptide" evidence="2">
    <location>
        <begin position="1"/>
        <end position="26"/>
    </location>
</feature>
<dbReference type="PROSITE" id="PS51318">
    <property type="entry name" value="TAT"/>
    <property type="match status" value="1"/>
</dbReference>
<dbReference type="InterPro" id="IPR006311">
    <property type="entry name" value="TAT_signal"/>
</dbReference>
<dbReference type="PANTHER" id="PTHR42928">
    <property type="entry name" value="TRICARBOXYLATE-BINDING PROTEIN"/>
    <property type="match status" value="1"/>
</dbReference>
<sequence length="328" mass="34915">MRARIRFLAATALAAAAVTLPATARAADPAYPSGPVTIVLPFPTGGITDNIARLLAGELSTAWKQTVVVENRPGASGMIGAGVVARAPKDGHTALFTITTHVQLPSLHTKMPYDSVKDFAPVSLIALSQTVLAVGQGVPVDSVKGLVDKLKTEPGRHPYGSYGTGTTGHIYGELFRRQAGVEMPHVPYKGGAPLVADLLGGHVGIAFVDVGTSMQHLKSGRLKPLGIIGTKRSDIFPTVPTFQELGYKGFEPYGWMGLFLPAGTPNDRVEKLSAEVDRILKRPDIVKKLHELNLQPMGGTPAQFAENLRRDGPIWKEVIELGGVKLDQ</sequence>
<evidence type="ECO:0000313" key="4">
    <source>
        <dbReference type="Proteomes" id="UP000532440"/>
    </source>
</evidence>
<proteinExistence type="inferred from homology"/>
<keyword evidence="2" id="KW-0732">Signal</keyword>
<dbReference type="InterPro" id="IPR042100">
    <property type="entry name" value="Bug_dom1"/>
</dbReference>
<accession>A0A7W8M965</accession>
<dbReference type="Gene3D" id="3.40.190.10">
    <property type="entry name" value="Periplasmic binding protein-like II"/>
    <property type="match status" value="1"/>
</dbReference>
<evidence type="ECO:0000313" key="3">
    <source>
        <dbReference type="EMBL" id="MBB5271739.1"/>
    </source>
</evidence>
<dbReference type="Pfam" id="PF03401">
    <property type="entry name" value="TctC"/>
    <property type="match status" value="1"/>
</dbReference>
<protein>
    <submittedName>
        <fullName evidence="3">Tripartite-type tricarboxylate transporter receptor subunit TctC</fullName>
    </submittedName>
</protein>
<keyword evidence="4" id="KW-1185">Reference proteome</keyword>
<comment type="similarity">
    <text evidence="1">Belongs to the UPF0065 (bug) family.</text>
</comment>
<comment type="caution">
    <text evidence="3">The sequence shown here is derived from an EMBL/GenBank/DDBJ whole genome shotgun (WGS) entry which is preliminary data.</text>
</comment>
<dbReference type="PIRSF" id="PIRSF017082">
    <property type="entry name" value="YflP"/>
    <property type="match status" value="1"/>
</dbReference>
<keyword evidence="3" id="KW-0675">Receptor</keyword>
<dbReference type="RefSeq" id="WP_183966391.1">
    <property type="nucleotide sequence ID" value="NZ_BAABEW010000001.1"/>
</dbReference>